<gene>
    <name evidence="1" type="ORF">CPB83DRAFT_842682</name>
</gene>
<comment type="caution">
    <text evidence="1">The sequence shown here is derived from an EMBL/GenBank/DDBJ whole genome shotgun (WGS) entry which is preliminary data.</text>
</comment>
<sequence length="89" mass="9788">MSEALSLGFEWPLLVAFMDAMTSKQGGSLRPVEIQYSGSLLGSPRQSKDDALDKAQFKQIPDSAKSLKSRMIDNAGSDLAEKLRVYHDL</sequence>
<name>A0A9P6ESX0_9AGAR</name>
<organism evidence="1 2">
    <name type="scientific">Crepidotus variabilis</name>
    <dbReference type="NCBI Taxonomy" id="179855"/>
    <lineage>
        <taxon>Eukaryota</taxon>
        <taxon>Fungi</taxon>
        <taxon>Dikarya</taxon>
        <taxon>Basidiomycota</taxon>
        <taxon>Agaricomycotina</taxon>
        <taxon>Agaricomycetes</taxon>
        <taxon>Agaricomycetidae</taxon>
        <taxon>Agaricales</taxon>
        <taxon>Agaricineae</taxon>
        <taxon>Crepidotaceae</taxon>
        <taxon>Crepidotus</taxon>
    </lineage>
</organism>
<dbReference type="Proteomes" id="UP000807306">
    <property type="component" value="Unassembled WGS sequence"/>
</dbReference>
<keyword evidence="2" id="KW-1185">Reference proteome</keyword>
<protein>
    <submittedName>
        <fullName evidence="1">Uncharacterized protein</fullName>
    </submittedName>
</protein>
<dbReference type="EMBL" id="MU157825">
    <property type="protein sequence ID" value="KAF9534651.1"/>
    <property type="molecule type" value="Genomic_DNA"/>
</dbReference>
<dbReference type="AlphaFoldDB" id="A0A9P6ESX0"/>
<evidence type="ECO:0000313" key="1">
    <source>
        <dbReference type="EMBL" id="KAF9534651.1"/>
    </source>
</evidence>
<reference evidence="1" key="1">
    <citation type="submission" date="2020-11" db="EMBL/GenBank/DDBJ databases">
        <authorList>
            <consortium name="DOE Joint Genome Institute"/>
            <person name="Ahrendt S."/>
            <person name="Riley R."/>
            <person name="Andreopoulos W."/>
            <person name="Labutti K."/>
            <person name="Pangilinan J."/>
            <person name="Ruiz-Duenas F.J."/>
            <person name="Barrasa J.M."/>
            <person name="Sanchez-Garcia M."/>
            <person name="Camarero S."/>
            <person name="Miyauchi S."/>
            <person name="Serrano A."/>
            <person name="Linde D."/>
            <person name="Babiker R."/>
            <person name="Drula E."/>
            <person name="Ayuso-Fernandez I."/>
            <person name="Pacheco R."/>
            <person name="Padilla G."/>
            <person name="Ferreira P."/>
            <person name="Barriuso J."/>
            <person name="Kellner H."/>
            <person name="Castanera R."/>
            <person name="Alfaro M."/>
            <person name="Ramirez L."/>
            <person name="Pisabarro A.G."/>
            <person name="Kuo A."/>
            <person name="Tritt A."/>
            <person name="Lipzen A."/>
            <person name="He G."/>
            <person name="Yan M."/>
            <person name="Ng V."/>
            <person name="Cullen D."/>
            <person name="Martin F."/>
            <person name="Rosso M.-N."/>
            <person name="Henrissat B."/>
            <person name="Hibbett D."/>
            <person name="Martinez A.T."/>
            <person name="Grigoriev I.V."/>
        </authorList>
    </citation>
    <scope>NUCLEOTIDE SEQUENCE</scope>
    <source>
        <strain evidence="1">CBS 506.95</strain>
    </source>
</reference>
<evidence type="ECO:0000313" key="2">
    <source>
        <dbReference type="Proteomes" id="UP000807306"/>
    </source>
</evidence>
<accession>A0A9P6ESX0</accession>
<proteinExistence type="predicted"/>